<dbReference type="EMBL" id="GL888087">
    <property type="protein sequence ID" value="EGI67789.1"/>
    <property type="molecule type" value="Genomic_DNA"/>
</dbReference>
<sequence>MRKPRSVVGIWRDAKEVLTKQASLGNEPQASCRNSRSGRLESMGFLPAHYSRALRSLRIVSAYVSGEPNDRNEVNEASAVGDDETPWPGQKSRRVVYRYYRAAGGSGSAPSPRRNDSERPLTQAATRRDATAHMSRK</sequence>
<evidence type="ECO:0000256" key="1">
    <source>
        <dbReference type="SAM" id="MobiDB-lite"/>
    </source>
</evidence>
<keyword evidence="3" id="KW-1185">Reference proteome</keyword>
<dbReference type="InParanoid" id="F4WDK9"/>
<gene>
    <name evidence="2" type="ORF">G5I_03663</name>
</gene>
<feature type="region of interest" description="Disordered" evidence="1">
    <location>
        <begin position="67"/>
        <end position="91"/>
    </location>
</feature>
<evidence type="ECO:0000313" key="3">
    <source>
        <dbReference type="Proteomes" id="UP000007755"/>
    </source>
</evidence>
<protein>
    <submittedName>
        <fullName evidence="2">Uncharacterized protein</fullName>
    </submittedName>
</protein>
<evidence type="ECO:0000313" key="2">
    <source>
        <dbReference type="EMBL" id="EGI67789.1"/>
    </source>
</evidence>
<proteinExistence type="predicted"/>
<name>F4WDK9_ACREC</name>
<organism evidence="3">
    <name type="scientific">Acromyrmex echinatior</name>
    <name type="common">Panamanian leafcutter ant</name>
    <name type="synonym">Acromyrmex octospinosus echinatior</name>
    <dbReference type="NCBI Taxonomy" id="103372"/>
    <lineage>
        <taxon>Eukaryota</taxon>
        <taxon>Metazoa</taxon>
        <taxon>Ecdysozoa</taxon>
        <taxon>Arthropoda</taxon>
        <taxon>Hexapoda</taxon>
        <taxon>Insecta</taxon>
        <taxon>Pterygota</taxon>
        <taxon>Neoptera</taxon>
        <taxon>Endopterygota</taxon>
        <taxon>Hymenoptera</taxon>
        <taxon>Apocrita</taxon>
        <taxon>Aculeata</taxon>
        <taxon>Formicoidea</taxon>
        <taxon>Formicidae</taxon>
        <taxon>Myrmicinae</taxon>
        <taxon>Acromyrmex</taxon>
    </lineage>
</organism>
<reference evidence="2" key="1">
    <citation type="submission" date="2011-02" db="EMBL/GenBank/DDBJ databases">
        <title>The genome of the leaf-cutting ant Acromyrmex echinatior suggests key adaptations to social evolution and fungus farming.</title>
        <authorList>
            <person name="Nygaard S."/>
            <person name="Zhang G."/>
        </authorList>
    </citation>
    <scope>NUCLEOTIDE SEQUENCE</scope>
</reference>
<dbReference type="AlphaFoldDB" id="F4WDK9"/>
<feature type="region of interest" description="Disordered" evidence="1">
    <location>
        <begin position="103"/>
        <end position="137"/>
    </location>
</feature>
<dbReference type="Proteomes" id="UP000007755">
    <property type="component" value="Unassembled WGS sequence"/>
</dbReference>
<accession>F4WDK9</accession>